<sequence>MKPAAALFLAAALVALAPAHAVEKGPTHAPPNWYFKLESHILEATDILIVTEGGEIDGKVTVEEVLYGPKKVGDELDFPDLAKFAPEEARTTMDDRMLLGPREGEFVPEVVPAGRMMLFLVPEGLMPGIPDYDIVPGGKPLPQPGMESHAALIKDQRIFLPSGLYREPEKLSLYEHRETLSEVREQIAVVSEERELLVECLANEDPAERAAMAVRLVSSDCWVIAEHARHILVRCGAAAIPHVEKLLSEPAPGWSDNPMHQQLIILLRGQDGDDTASETFAPLILRMVDRDLAFWEKTTPSLAPNWWNESDAEGGPSPLQQRLDHSMQLINLLGVLKTPAALAKVQEIQEFCEARPALRNTGAPYGLLDRCAVALGEDPGAD</sequence>
<keyword evidence="1" id="KW-0732">Signal</keyword>
<evidence type="ECO:0000313" key="2">
    <source>
        <dbReference type="EMBL" id="BCX48084.1"/>
    </source>
</evidence>
<evidence type="ECO:0000256" key="1">
    <source>
        <dbReference type="SAM" id="SignalP"/>
    </source>
</evidence>
<gene>
    <name evidence="2" type="ORF">HAHE_19920</name>
</gene>
<evidence type="ECO:0000313" key="3">
    <source>
        <dbReference type="Proteomes" id="UP001374893"/>
    </source>
</evidence>
<dbReference type="Proteomes" id="UP001374893">
    <property type="component" value="Chromosome"/>
</dbReference>
<accession>A0ABN6H6G9</accession>
<proteinExistence type="predicted"/>
<protein>
    <submittedName>
        <fullName evidence="2">Uncharacterized protein</fullName>
    </submittedName>
</protein>
<keyword evidence="3" id="KW-1185">Reference proteome</keyword>
<feature type="signal peptide" evidence="1">
    <location>
        <begin position="1"/>
        <end position="21"/>
    </location>
</feature>
<feature type="chain" id="PRO_5046765649" evidence="1">
    <location>
        <begin position="22"/>
        <end position="382"/>
    </location>
</feature>
<name>A0ABN6H6G9_9BACT</name>
<organism evidence="2 3">
    <name type="scientific">Haloferula helveola</name>
    <dbReference type="NCBI Taxonomy" id="490095"/>
    <lineage>
        <taxon>Bacteria</taxon>
        <taxon>Pseudomonadati</taxon>
        <taxon>Verrucomicrobiota</taxon>
        <taxon>Verrucomicrobiia</taxon>
        <taxon>Verrucomicrobiales</taxon>
        <taxon>Verrucomicrobiaceae</taxon>
        <taxon>Haloferula</taxon>
    </lineage>
</organism>
<reference evidence="2 3" key="1">
    <citation type="submission" date="2021-06" db="EMBL/GenBank/DDBJ databases">
        <title>Complete genome of Haloferula helveola possessing various polysaccharide degrading enzymes.</title>
        <authorList>
            <person name="Takami H."/>
            <person name="Huang C."/>
            <person name="Hamasaki K."/>
        </authorList>
    </citation>
    <scope>NUCLEOTIDE SEQUENCE [LARGE SCALE GENOMIC DNA]</scope>
    <source>
        <strain evidence="2 3">CN-1</strain>
    </source>
</reference>
<dbReference type="EMBL" id="AP024702">
    <property type="protein sequence ID" value="BCX48084.1"/>
    <property type="molecule type" value="Genomic_DNA"/>
</dbReference>
<dbReference type="RefSeq" id="WP_338690664.1">
    <property type="nucleotide sequence ID" value="NZ_AP024702.1"/>
</dbReference>